<evidence type="ECO:0000313" key="1">
    <source>
        <dbReference type="EMBL" id="ESA15674.1"/>
    </source>
</evidence>
<gene>
    <name evidence="1" type="ORF">GLOINDRAFT_94827</name>
</gene>
<sequence>MIRLIDTIFQPQMEDTMLLDSEFIFCLSDKIILDISNSINNTRRPNEGCQDVLIQQTESHVTCAKCAKKIILNLLVGIANLFYKYAVHYDCIDNSCKKYPTCLLANYLEIPLDVAIFKFLKKYNTMIPKLSGPYCHGPSGYH</sequence>
<protein>
    <submittedName>
        <fullName evidence="1">Uncharacterized protein</fullName>
    </submittedName>
</protein>
<organism evidence="1">
    <name type="scientific">Rhizophagus irregularis (strain DAOM 181602 / DAOM 197198 / MUCL 43194)</name>
    <name type="common">Arbuscular mycorrhizal fungus</name>
    <name type="synonym">Glomus intraradices</name>
    <dbReference type="NCBI Taxonomy" id="747089"/>
    <lineage>
        <taxon>Eukaryota</taxon>
        <taxon>Fungi</taxon>
        <taxon>Fungi incertae sedis</taxon>
        <taxon>Mucoromycota</taxon>
        <taxon>Glomeromycotina</taxon>
        <taxon>Glomeromycetes</taxon>
        <taxon>Glomerales</taxon>
        <taxon>Glomeraceae</taxon>
        <taxon>Rhizophagus</taxon>
    </lineage>
</organism>
<dbReference type="HOGENOM" id="CLU_1816792_0_0_1"/>
<accession>U9U5L5</accession>
<reference evidence="1" key="1">
    <citation type="submission" date="2013-07" db="EMBL/GenBank/DDBJ databases">
        <title>The genome of an arbuscular mycorrhizal fungus provides insights into the evolution of the oldest plant symbiosis.</title>
        <authorList>
            <consortium name="DOE Joint Genome Institute"/>
            <person name="Tisserant E."/>
            <person name="Malbreil M."/>
            <person name="Kuo A."/>
            <person name="Kohler A."/>
            <person name="Symeonidi A."/>
            <person name="Balestrini R."/>
            <person name="Charron P."/>
            <person name="Duensing N."/>
            <person name="Frei-dit-Frey N."/>
            <person name="Gianinazzi-Pearson V."/>
            <person name="Gilbert B."/>
            <person name="Handa Y."/>
            <person name="Hijri M."/>
            <person name="Kaul R."/>
            <person name="Kawaguchi M."/>
            <person name="Krajinski F."/>
            <person name="Lammers P."/>
            <person name="Lapierre D."/>
            <person name="Masclaux F.G."/>
            <person name="Murat C."/>
            <person name="Morin E."/>
            <person name="Ndikumana S."/>
            <person name="Pagni M."/>
            <person name="Petitpierre D."/>
            <person name="Requena N."/>
            <person name="Rosikiewicz P."/>
            <person name="Riley R."/>
            <person name="Saito K."/>
            <person name="San Clemente H."/>
            <person name="Shapiro H."/>
            <person name="van Tuinen D."/>
            <person name="Becard G."/>
            <person name="Bonfante P."/>
            <person name="Paszkowski U."/>
            <person name="Shachar-Hill Y."/>
            <person name="Young J.P."/>
            <person name="Sanders I.R."/>
            <person name="Henrissat B."/>
            <person name="Rensing S.A."/>
            <person name="Grigoriev I.V."/>
            <person name="Corradi N."/>
            <person name="Roux C."/>
            <person name="Martin F."/>
        </authorList>
    </citation>
    <scope>NUCLEOTIDE SEQUENCE</scope>
    <source>
        <strain evidence="1">DAOM 197198</strain>
    </source>
</reference>
<dbReference type="EMBL" id="KI281754">
    <property type="protein sequence ID" value="ESA15674.1"/>
    <property type="molecule type" value="Genomic_DNA"/>
</dbReference>
<proteinExistence type="predicted"/>
<dbReference type="AlphaFoldDB" id="U9U5L5"/>
<name>U9U5L5_RHIID</name>